<evidence type="ECO:0000313" key="3">
    <source>
        <dbReference type="EMBL" id="RDW28842.1"/>
    </source>
</evidence>
<evidence type="ECO:0000313" key="4">
    <source>
        <dbReference type="Proteomes" id="UP000256601"/>
    </source>
</evidence>
<dbReference type="AlphaFoldDB" id="A0A371CEX0"/>
<protein>
    <submittedName>
        <fullName evidence="3">Uncharacterized protein</fullName>
    </submittedName>
</protein>
<evidence type="ECO:0000256" key="2">
    <source>
        <dbReference type="SAM" id="Phobius"/>
    </source>
</evidence>
<accession>A0A371CEX0</accession>
<sequence length="156" mass="17850">MCRVLSASLQNTNQHISVHYKYNTLIYIHSPQRRHSMSSKRNSVVFLSMRARKVYLLMYQQDTLKHTLLYHVQGDTFSHGRSSDDIIFSRSSLLLLLGLLGLGLFLQLLVGLELTLLLEFGDFGNEPGQSAPQTQRNDEQHHGVDVQSVPDEEKQR</sequence>
<dbReference type="EMBL" id="KZ858949">
    <property type="protein sequence ID" value="RDW28842.1"/>
    <property type="molecule type" value="Genomic_DNA"/>
</dbReference>
<reference evidence="3 4" key="1">
    <citation type="submission" date="2018-07" db="EMBL/GenBank/DDBJ databases">
        <title>Draft Genome Assemblies for Five Robust Yarrowia lipolytica Strains Exhibiting High Lipid Production and Pentose Sugar Utilization and Sugar Alcohol Secretion from Undetoxified Lignocellulosic Biomass Hydrolysates.</title>
        <authorList>
            <consortium name="DOE Joint Genome Institute"/>
            <person name="Walker C."/>
            <person name="Ryu S."/>
            <person name="Na H."/>
            <person name="Zane M."/>
            <person name="LaButti K."/>
            <person name="Lipzen A."/>
            <person name="Haridas S."/>
            <person name="Barry K."/>
            <person name="Grigoriev I.V."/>
            <person name="Quarterman J."/>
            <person name="Slininger P."/>
            <person name="Dien B."/>
            <person name="Trinh C.T."/>
        </authorList>
    </citation>
    <scope>NUCLEOTIDE SEQUENCE [LARGE SCALE GENOMIC DNA]</scope>
    <source>
        <strain evidence="3 4">YB392</strain>
    </source>
</reference>
<proteinExistence type="predicted"/>
<keyword evidence="2" id="KW-0812">Transmembrane</keyword>
<feature type="region of interest" description="Disordered" evidence="1">
    <location>
        <begin position="127"/>
        <end position="156"/>
    </location>
</feature>
<keyword evidence="2" id="KW-1133">Transmembrane helix</keyword>
<organism evidence="3 4">
    <name type="scientific">Yarrowia lipolytica</name>
    <name type="common">Candida lipolytica</name>
    <dbReference type="NCBI Taxonomy" id="4952"/>
    <lineage>
        <taxon>Eukaryota</taxon>
        <taxon>Fungi</taxon>
        <taxon>Dikarya</taxon>
        <taxon>Ascomycota</taxon>
        <taxon>Saccharomycotina</taxon>
        <taxon>Dipodascomycetes</taxon>
        <taxon>Dipodascales</taxon>
        <taxon>Dipodascales incertae sedis</taxon>
        <taxon>Yarrowia</taxon>
    </lineage>
</organism>
<name>A0A371CEX0_YARLL</name>
<keyword evidence="2" id="KW-0472">Membrane</keyword>
<evidence type="ECO:0000256" key="1">
    <source>
        <dbReference type="SAM" id="MobiDB-lite"/>
    </source>
</evidence>
<gene>
    <name evidence="3" type="ORF">B0I71DRAFT_30384</name>
</gene>
<feature type="transmembrane region" description="Helical" evidence="2">
    <location>
        <begin position="93"/>
        <end position="118"/>
    </location>
</feature>
<dbReference type="Proteomes" id="UP000256601">
    <property type="component" value="Unassembled WGS sequence"/>
</dbReference>